<reference evidence="1 2" key="1">
    <citation type="submission" date="2021-03" db="EMBL/GenBank/DDBJ databases">
        <title>Actinomadura violae sp. nov., isolated from lichen in Thailand.</title>
        <authorList>
            <person name="Kanchanasin P."/>
            <person name="Saeng-In P."/>
            <person name="Phongsopitanun W."/>
            <person name="Yuki M."/>
            <person name="Kudo T."/>
            <person name="Ohkuma M."/>
            <person name="Tanasupawat S."/>
        </authorList>
    </citation>
    <scope>NUCLEOTIDE SEQUENCE [LARGE SCALE GENOMIC DNA]</scope>
    <source>
        <strain evidence="1 2">LCR2-06</strain>
    </source>
</reference>
<dbReference type="Proteomes" id="UP000680206">
    <property type="component" value="Unassembled WGS sequence"/>
</dbReference>
<organism evidence="1 2">
    <name type="scientific">Actinomadura violacea</name>
    <dbReference type="NCBI Taxonomy" id="2819934"/>
    <lineage>
        <taxon>Bacteria</taxon>
        <taxon>Bacillati</taxon>
        <taxon>Actinomycetota</taxon>
        <taxon>Actinomycetes</taxon>
        <taxon>Streptosporangiales</taxon>
        <taxon>Thermomonosporaceae</taxon>
        <taxon>Actinomadura</taxon>
    </lineage>
</organism>
<keyword evidence="2" id="KW-1185">Reference proteome</keyword>
<accession>A0ABS3S8Y6</accession>
<dbReference type="EMBL" id="JAGEPF010000046">
    <property type="protein sequence ID" value="MBO2465462.1"/>
    <property type="molecule type" value="Genomic_DNA"/>
</dbReference>
<proteinExistence type="predicted"/>
<protein>
    <submittedName>
        <fullName evidence="1">Uncharacterized protein</fullName>
    </submittedName>
</protein>
<dbReference type="RefSeq" id="WP_208252309.1">
    <property type="nucleotide sequence ID" value="NZ_JAGEPF010000046.1"/>
</dbReference>
<name>A0ABS3S8Y6_9ACTN</name>
<evidence type="ECO:0000313" key="2">
    <source>
        <dbReference type="Proteomes" id="UP000680206"/>
    </source>
</evidence>
<comment type="caution">
    <text evidence="1">The sequence shown here is derived from an EMBL/GenBank/DDBJ whole genome shotgun (WGS) entry which is preliminary data.</text>
</comment>
<evidence type="ECO:0000313" key="1">
    <source>
        <dbReference type="EMBL" id="MBO2465462.1"/>
    </source>
</evidence>
<sequence length="162" mass="16839">MLDQFEVLLVPVGGEQCEADDGRASVGAMADQPTSCLPDAFAFRAQGRGGDVVVAVDGDVHVVEGPCELVRCCVGPGEELVQDVGGGGDAAPSSVGGPFDPSAVRVVVRVRLAVAGERGVGMESVEPQRVVVQARLISERSRLGRLAHRRTEDSILSIMCTA</sequence>
<gene>
    <name evidence="1" type="ORF">J4709_48670</name>
</gene>